<evidence type="ECO:0000259" key="2">
    <source>
        <dbReference type="PROSITE" id="PS50106"/>
    </source>
</evidence>
<reference evidence="3" key="1">
    <citation type="submission" date="2018-06" db="EMBL/GenBank/DDBJ databases">
        <authorList>
            <person name="Zhirakovskaya E."/>
        </authorList>
    </citation>
    <scope>NUCLEOTIDE SEQUENCE</scope>
</reference>
<dbReference type="PANTHER" id="PTHR12147">
    <property type="entry name" value="METALLOPEPTIDASE M28 FAMILY MEMBER"/>
    <property type="match status" value="1"/>
</dbReference>
<accession>A0A3B1CDX0</accession>
<dbReference type="SUPFAM" id="SSF55486">
    <property type="entry name" value="Metalloproteases ('zincins'), catalytic domain"/>
    <property type="match status" value="1"/>
</dbReference>
<evidence type="ECO:0000256" key="1">
    <source>
        <dbReference type="SAM" id="MobiDB-lite"/>
    </source>
</evidence>
<dbReference type="Pfam" id="PF01433">
    <property type="entry name" value="Peptidase_M1"/>
    <property type="match status" value="1"/>
</dbReference>
<dbReference type="InterPro" id="IPR007484">
    <property type="entry name" value="Peptidase_M28"/>
</dbReference>
<dbReference type="PANTHER" id="PTHR12147:SF26">
    <property type="entry name" value="PEPTIDASE M28 DOMAIN-CONTAINING PROTEIN"/>
    <property type="match status" value="1"/>
</dbReference>
<sequence length="1121" mass="125735">MIKKILILIFSSALMLNAQDAPIHHEISATITPSTSYLEVTDVITLDESQVKDGLQFKLHNALEVEPNDMITKLDESVNAEDVGMDKDDAGSDNALKLNVYKVNIPSGHKGELKLTLKYKGEIKSPIKQSAENYARGFSESPGIIWEKGVYLAGSTYWVPYFNDELITFNLTTTEPKDWKTVTVGKRTKDEKKSDVHIDRWESPTPQEEVFLIAAPFHEYSYPMGAVTAYAFLRSPDEGLANKYLETTAQYMDMYRKLVGPYPYSKFALVENFWETGYGMPSFTLLGEKIIRFPFILHSSYPHELLHNWWGNSVYVDFKTGNWCEGITAYMADHLIKEQRGQGAEYRRATLQKFTNYVTPENDFPINKFLSRHDPPSEAIGYGKVLMVNHMLRRKVGDEQFIKSYQKFNRDNKFTRASFDDIRIAFEDVTGEDLKWFFDQWIDRTGAPELILTDVKVKSVRDFNNVSFTLKQIQDDDVFYLDVPVVIVTKEGTETKVFQMNEKEVSFSFSVKEKPYKILIDPEFDLMRKLDPRETPPTFTKAYGADETLVILPSEDSKDYQLYKDFSEMWTKGKDDKFEVEAQDDVDELPTDKAVMLLGLDNKFAPVVNSAIKQYGSELLPDGVRYGKRKISAKDNSFFISVVNPKNINGVITLLTIGNKDAVKGLNGKLPHYGKYSYLAFSGSDPTNIAKGQWSVNDSPLNKTLDPSAANVKVELEKRKALAYLAPVFSADRMMEVIKFLASDDLKGRGLGTPELDKAADYIAEKFKEYGLQPGSDDGTYFQQWTQDVLDKKNVKLKNVIGIIPGTNPNLSEAVVISAHYDHLGLGWPDAKKGNKGKIHNGADDNASGVAVLLELAKTLGKTSKPGRTIIFVAFTAEEEGLVGSQYFVNNYKKFPPKKILANLNIDTVGRLFGRKLMVLNSNTAREWKFIFMGTDFTTGIASELITQDLDASDQKSFIEKGVPGVQLFYTGIDSDYHVPEDDADKIDADGLVKVATVAREVLEYLADREEPMAFTGTIKSGNGKQHEVKKTGGRKASTGTMPDFAYSGKGVRIGGVSDGSPAAEAGLLKGDVITEFNGKPVKNLKDYSNYLKEHQPGDTVTLVIDRKGEKKEVKLILTER</sequence>
<dbReference type="GO" id="GO:0008235">
    <property type="term" value="F:metalloexopeptidase activity"/>
    <property type="evidence" value="ECO:0007669"/>
    <property type="project" value="InterPro"/>
</dbReference>
<dbReference type="GO" id="GO:0008270">
    <property type="term" value="F:zinc ion binding"/>
    <property type="evidence" value="ECO:0007669"/>
    <property type="project" value="InterPro"/>
</dbReference>
<evidence type="ECO:0000313" key="3">
    <source>
        <dbReference type="EMBL" id="VAX16925.1"/>
    </source>
</evidence>
<dbReference type="InterPro" id="IPR045175">
    <property type="entry name" value="M28_fam"/>
</dbReference>
<dbReference type="Gene3D" id="3.40.630.10">
    <property type="entry name" value="Zn peptidases"/>
    <property type="match status" value="1"/>
</dbReference>
<dbReference type="SMART" id="SM00228">
    <property type="entry name" value="PDZ"/>
    <property type="match status" value="1"/>
</dbReference>
<dbReference type="InterPro" id="IPR001478">
    <property type="entry name" value="PDZ"/>
</dbReference>
<dbReference type="PROSITE" id="PS50106">
    <property type="entry name" value="PDZ"/>
    <property type="match status" value="1"/>
</dbReference>
<dbReference type="Gene3D" id="2.30.42.10">
    <property type="match status" value="1"/>
</dbReference>
<name>A0A3B1CDX0_9ZZZZ</name>
<dbReference type="Pfam" id="PF13180">
    <property type="entry name" value="PDZ_2"/>
    <property type="match status" value="1"/>
</dbReference>
<gene>
    <name evidence="3" type="ORF">MNBD_IGNAVI01-999</name>
</gene>
<proteinExistence type="predicted"/>
<feature type="domain" description="PDZ" evidence="2">
    <location>
        <begin position="1051"/>
        <end position="1109"/>
    </location>
</feature>
<dbReference type="InterPro" id="IPR014782">
    <property type="entry name" value="Peptidase_M1_dom"/>
</dbReference>
<dbReference type="SUPFAM" id="SSF50156">
    <property type="entry name" value="PDZ domain-like"/>
    <property type="match status" value="1"/>
</dbReference>
<dbReference type="SUPFAM" id="SSF53187">
    <property type="entry name" value="Zn-dependent exopeptidases"/>
    <property type="match status" value="1"/>
</dbReference>
<dbReference type="EMBL" id="UOGD01000066">
    <property type="protein sequence ID" value="VAX16925.1"/>
    <property type="molecule type" value="Genomic_DNA"/>
</dbReference>
<dbReference type="Gene3D" id="1.10.390.10">
    <property type="entry name" value="Neutral Protease Domain 2"/>
    <property type="match status" value="1"/>
</dbReference>
<dbReference type="InterPro" id="IPR036034">
    <property type="entry name" value="PDZ_sf"/>
</dbReference>
<dbReference type="InterPro" id="IPR027268">
    <property type="entry name" value="Peptidase_M4/M1_CTD_sf"/>
</dbReference>
<feature type="region of interest" description="Disordered" evidence="1">
    <location>
        <begin position="1017"/>
        <end position="1041"/>
    </location>
</feature>
<dbReference type="Pfam" id="PF04389">
    <property type="entry name" value="Peptidase_M28"/>
    <property type="match status" value="1"/>
</dbReference>
<protein>
    <submittedName>
        <fullName evidence="3">PDZ domain</fullName>
    </submittedName>
</protein>
<dbReference type="GO" id="GO:0006508">
    <property type="term" value="P:proteolysis"/>
    <property type="evidence" value="ECO:0007669"/>
    <property type="project" value="InterPro"/>
</dbReference>
<dbReference type="AlphaFoldDB" id="A0A3B1CDX0"/>
<organism evidence="3">
    <name type="scientific">hydrothermal vent metagenome</name>
    <dbReference type="NCBI Taxonomy" id="652676"/>
    <lineage>
        <taxon>unclassified sequences</taxon>
        <taxon>metagenomes</taxon>
        <taxon>ecological metagenomes</taxon>
    </lineage>
</organism>